<dbReference type="OrthoDB" id="2802411at2759"/>
<dbReference type="EMBL" id="CAUH01000529">
    <property type="protein sequence ID" value="CCU74692.1"/>
    <property type="molecule type" value="Genomic_DNA"/>
</dbReference>
<evidence type="ECO:0000256" key="1">
    <source>
        <dbReference type="ARBA" id="ARBA00004370"/>
    </source>
</evidence>
<evidence type="ECO:0000256" key="2">
    <source>
        <dbReference type="ARBA" id="ARBA00009530"/>
    </source>
</evidence>
<evidence type="ECO:0000256" key="5">
    <source>
        <dbReference type="ARBA" id="ARBA00023136"/>
    </source>
</evidence>
<keyword evidence="4 6" id="KW-1133">Transmembrane helix</keyword>
<dbReference type="PANTHER" id="PTHR21659:SF57">
    <property type="entry name" value="PLASMA MEMBRANE PROTEOLIPID 31"/>
    <property type="match status" value="1"/>
</dbReference>
<dbReference type="HOGENOM" id="CLU_107649_0_0_1"/>
<evidence type="ECO:0000313" key="8">
    <source>
        <dbReference type="Proteomes" id="UP000015441"/>
    </source>
</evidence>
<dbReference type="eggNOG" id="KOG1773">
    <property type="taxonomic scope" value="Eukaryota"/>
</dbReference>
<proteinExistence type="inferred from homology"/>
<dbReference type="Proteomes" id="UP000015441">
    <property type="component" value="Unassembled WGS sequence"/>
</dbReference>
<comment type="similarity">
    <text evidence="2">Belongs to the UPF0057 (PMP3) family.</text>
</comment>
<dbReference type="GO" id="GO:0016020">
    <property type="term" value="C:membrane"/>
    <property type="evidence" value="ECO:0007669"/>
    <property type="project" value="UniProtKB-SubCell"/>
</dbReference>
<keyword evidence="8" id="KW-1185">Reference proteome</keyword>
<evidence type="ECO:0000256" key="4">
    <source>
        <dbReference type="ARBA" id="ARBA00022989"/>
    </source>
</evidence>
<keyword evidence="3 6" id="KW-0812">Transmembrane</keyword>
<reference evidence="7 8" key="1">
    <citation type="journal article" date="2010" name="Science">
        <title>Genome expansion and gene loss in powdery mildew fungi reveal tradeoffs in extreme parasitism.</title>
        <authorList>
            <person name="Spanu P.D."/>
            <person name="Abbott J.C."/>
            <person name="Amselem J."/>
            <person name="Burgis T.A."/>
            <person name="Soanes D.M."/>
            <person name="Stueber K."/>
            <person name="Ver Loren van Themaat E."/>
            <person name="Brown J.K.M."/>
            <person name="Butcher S.A."/>
            <person name="Gurr S.J."/>
            <person name="Lebrun M.-H."/>
            <person name="Ridout C.J."/>
            <person name="Schulze-Lefert P."/>
            <person name="Talbot N.J."/>
            <person name="Ahmadinejad N."/>
            <person name="Ametz C."/>
            <person name="Barton G.R."/>
            <person name="Benjdia M."/>
            <person name="Bidzinski P."/>
            <person name="Bindschedler L.V."/>
            <person name="Both M."/>
            <person name="Brewer M.T."/>
            <person name="Cadle-Davidson L."/>
            <person name="Cadle-Davidson M.M."/>
            <person name="Collemare J."/>
            <person name="Cramer R."/>
            <person name="Frenkel O."/>
            <person name="Godfrey D."/>
            <person name="Harriman J."/>
            <person name="Hoede C."/>
            <person name="King B.C."/>
            <person name="Klages S."/>
            <person name="Kleemann J."/>
            <person name="Knoll D."/>
            <person name="Koti P.S."/>
            <person name="Kreplak J."/>
            <person name="Lopez-Ruiz F.J."/>
            <person name="Lu X."/>
            <person name="Maekawa T."/>
            <person name="Mahanil S."/>
            <person name="Micali C."/>
            <person name="Milgroom M.G."/>
            <person name="Montana G."/>
            <person name="Noir S."/>
            <person name="O'Connell R.J."/>
            <person name="Oberhaensli S."/>
            <person name="Parlange F."/>
            <person name="Pedersen C."/>
            <person name="Quesneville H."/>
            <person name="Reinhardt R."/>
            <person name="Rott M."/>
            <person name="Sacristan S."/>
            <person name="Schmidt S.M."/>
            <person name="Schoen M."/>
            <person name="Skamnioti P."/>
            <person name="Sommer H."/>
            <person name="Stephens A."/>
            <person name="Takahara H."/>
            <person name="Thordal-Christensen H."/>
            <person name="Vigouroux M."/>
            <person name="Wessling R."/>
            <person name="Wicker T."/>
            <person name="Panstruga R."/>
        </authorList>
    </citation>
    <scope>NUCLEOTIDE SEQUENCE [LARGE SCALE GENOMIC DNA]</scope>
    <source>
        <strain evidence="7">DH14</strain>
    </source>
</reference>
<feature type="transmembrane region" description="Helical" evidence="6">
    <location>
        <begin position="34"/>
        <end position="53"/>
    </location>
</feature>
<evidence type="ECO:0000313" key="7">
    <source>
        <dbReference type="EMBL" id="CCU74692.1"/>
    </source>
</evidence>
<gene>
    <name evidence="7" type="ORF">BGHDH14_bgh03218</name>
</gene>
<dbReference type="InterPro" id="IPR000612">
    <property type="entry name" value="PMP3"/>
</dbReference>
<keyword evidence="5 6" id="KW-0472">Membrane</keyword>
<sequence length="143" mass="15234">MSSSDLLLGLIAFIFPPIAVWVKRGICSADSLINICLCVLGGIPGLIHAWYIIAKYPEHDHIGAGDPEATPVTYVVIHDPHGQNRVGNPTTRQVNVGYATMSPAGIPPNLMAANHQQSPIGGNGIHVPPTYSEAIRGDHKIQT</sequence>
<dbReference type="PROSITE" id="PS01309">
    <property type="entry name" value="UPF0057"/>
    <property type="match status" value="1"/>
</dbReference>
<organism evidence="7 8">
    <name type="scientific">Blumeria graminis f. sp. hordei (strain DH14)</name>
    <name type="common">Barley powdery mildew</name>
    <name type="synonym">Oidium monilioides f. sp. hordei</name>
    <dbReference type="NCBI Taxonomy" id="546991"/>
    <lineage>
        <taxon>Eukaryota</taxon>
        <taxon>Fungi</taxon>
        <taxon>Dikarya</taxon>
        <taxon>Ascomycota</taxon>
        <taxon>Pezizomycotina</taxon>
        <taxon>Leotiomycetes</taxon>
        <taxon>Erysiphales</taxon>
        <taxon>Erysiphaceae</taxon>
        <taxon>Blumeria</taxon>
        <taxon>Blumeria hordei</taxon>
    </lineage>
</organism>
<dbReference type="STRING" id="546991.N1J9Y8"/>
<evidence type="ECO:0000256" key="6">
    <source>
        <dbReference type="SAM" id="Phobius"/>
    </source>
</evidence>
<dbReference type="Pfam" id="PF01679">
    <property type="entry name" value="Pmp3"/>
    <property type="match status" value="1"/>
</dbReference>
<dbReference type="AlphaFoldDB" id="N1J9Y8"/>
<accession>N1J9Y8</accession>
<comment type="subcellular location">
    <subcellularLocation>
        <location evidence="1">Membrane</location>
    </subcellularLocation>
</comment>
<protein>
    <submittedName>
        <fullName evidence="7">Stress response RCI peptide</fullName>
    </submittedName>
</protein>
<evidence type="ECO:0000256" key="3">
    <source>
        <dbReference type="ARBA" id="ARBA00022692"/>
    </source>
</evidence>
<comment type="caution">
    <text evidence="7">The sequence shown here is derived from an EMBL/GenBank/DDBJ whole genome shotgun (WGS) entry which is preliminary data.</text>
</comment>
<name>N1J9Y8_BLUG1</name>
<feature type="transmembrane region" description="Helical" evidence="6">
    <location>
        <begin position="6"/>
        <end position="22"/>
    </location>
</feature>
<dbReference type="InParanoid" id="N1J9Y8"/>
<dbReference type="PANTHER" id="PTHR21659">
    <property type="entry name" value="HYDROPHOBIC PROTEIN RCI2 LOW TEMPERATURE AND SALT RESPONSIVE PROTEIN LTI6 -RELATED"/>
    <property type="match status" value="1"/>
</dbReference>